<dbReference type="InterPro" id="IPR029044">
    <property type="entry name" value="Nucleotide-diphossugar_trans"/>
</dbReference>
<dbReference type="SUPFAM" id="SSF53448">
    <property type="entry name" value="Nucleotide-diphospho-sugar transferases"/>
    <property type="match status" value="1"/>
</dbReference>
<name>A0A4U0YQN5_9RHOB</name>
<accession>A0A4U0YQN5</accession>
<dbReference type="InterPro" id="IPR025877">
    <property type="entry name" value="MobA-like_NTP_Trfase"/>
</dbReference>
<evidence type="ECO:0000313" key="4">
    <source>
        <dbReference type="Proteomes" id="UP000306340"/>
    </source>
</evidence>
<proteinExistence type="predicted"/>
<evidence type="ECO:0000256" key="1">
    <source>
        <dbReference type="ARBA" id="ARBA00022842"/>
    </source>
</evidence>
<feature type="domain" description="MobA-like NTP transferase" evidence="2">
    <location>
        <begin position="2"/>
        <end position="76"/>
    </location>
</feature>
<comment type="caution">
    <text evidence="3">The sequence shown here is derived from an EMBL/GenBank/DDBJ whole genome shotgun (WGS) entry which is preliminary data.</text>
</comment>
<keyword evidence="3" id="KW-0548">Nucleotidyltransferase</keyword>
<keyword evidence="3" id="KW-0808">Transferase</keyword>
<evidence type="ECO:0000259" key="2">
    <source>
        <dbReference type="Pfam" id="PF12804"/>
    </source>
</evidence>
<feature type="non-terminal residue" evidence="3">
    <location>
        <position position="1"/>
    </location>
</feature>
<protein>
    <submittedName>
        <fullName evidence="3">Molybdenum cofactor guanylyltransferase MobA</fullName>
    </submittedName>
</protein>
<organism evidence="3 4">
    <name type="scientific">Cereibacter changlensis</name>
    <dbReference type="NCBI Taxonomy" id="402884"/>
    <lineage>
        <taxon>Bacteria</taxon>
        <taxon>Pseudomonadati</taxon>
        <taxon>Pseudomonadota</taxon>
        <taxon>Alphaproteobacteria</taxon>
        <taxon>Rhodobacterales</taxon>
        <taxon>Paracoccaceae</taxon>
        <taxon>Cereibacter</taxon>
    </lineage>
</organism>
<dbReference type="Gene3D" id="3.90.550.10">
    <property type="entry name" value="Spore Coat Polysaccharide Biosynthesis Protein SpsA, Chain A"/>
    <property type="match status" value="1"/>
</dbReference>
<dbReference type="GO" id="GO:0016779">
    <property type="term" value="F:nucleotidyltransferase activity"/>
    <property type="evidence" value="ECO:0007669"/>
    <property type="project" value="UniProtKB-KW"/>
</dbReference>
<gene>
    <name evidence="3" type="ORF">FAZ78_20380</name>
</gene>
<dbReference type="Proteomes" id="UP000306340">
    <property type="component" value="Unassembled WGS sequence"/>
</dbReference>
<reference evidence="3 4" key="1">
    <citation type="submission" date="2019-04" db="EMBL/GenBank/DDBJ databases">
        <title>Crypto-aerobic microbial life in anoxic (sulfidic) marine sediments.</title>
        <authorList>
            <person name="Bhattacharya S."/>
            <person name="Roy C."/>
            <person name="Mondal N."/>
            <person name="Sarkar J."/>
            <person name="Mandal S."/>
            <person name="Rameez M.J."/>
            <person name="Ghosh W."/>
        </authorList>
    </citation>
    <scope>NUCLEOTIDE SEQUENCE [LARGE SCALE GENOMIC DNA]</scope>
    <source>
        <strain evidence="3 4">SBBC</strain>
    </source>
</reference>
<dbReference type="Pfam" id="PF12804">
    <property type="entry name" value="NTP_transf_3"/>
    <property type="match status" value="1"/>
</dbReference>
<sequence length="114" mass="11656">LAALDWAAAQGADAVVSASVDTPFLPGDLVPQLWLAGDGGLTVAECGGRLHPTCALWPVSLRDDLRGWLASGEAKVMGFAARHGAARAGFSDPTGFMNLNTPEDIAAAEAALRA</sequence>
<dbReference type="AlphaFoldDB" id="A0A4U0YQN5"/>
<dbReference type="EMBL" id="SWAU01000282">
    <property type="protein sequence ID" value="TKA94782.1"/>
    <property type="molecule type" value="Genomic_DNA"/>
</dbReference>
<keyword evidence="1" id="KW-0460">Magnesium</keyword>
<evidence type="ECO:0000313" key="3">
    <source>
        <dbReference type="EMBL" id="TKA94782.1"/>
    </source>
</evidence>
<dbReference type="RefSeq" id="WP_169311001.1">
    <property type="nucleotide sequence ID" value="NZ_SWAU01000282.1"/>
</dbReference>